<dbReference type="InterPro" id="IPR036291">
    <property type="entry name" value="NAD(P)-bd_dom_sf"/>
</dbReference>
<dbReference type="PANTHER" id="PTHR47128">
    <property type="match status" value="1"/>
</dbReference>
<gene>
    <name evidence="4" type="ORF">EV644_103614</name>
</gene>
<dbReference type="Proteomes" id="UP000295818">
    <property type="component" value="Unassembled WGS sequence"/>
</dbReference>
<feature type="domain" description="NAD(P)-binding" evidence="3">
    <location>
        <begin position="33"/>
        <end position="222"/>
    </location>
</feature>
<accession>A0ABY2BQL8</accession>
<dbReference type="InterPro" id="IPR016040">
    <property type="entry name" value="NAD(P)-bd_dom"/>
</dbReference>
<dbReference type="Pfam" id="PF13460">
    <property type="entry name" value="NAD_binding_10"/>
    <property type="match status" value="1"/>
</dbReference>
<name>A0ABY2BQL8_9ACTN</name>
<organism evidence="4 5">
    <name type="scientific">Kribbella orskensis</name>
    <dbReference type="NCBI Taxonomy" id="2512216"/>
    <lineage>
        <taxon>Bacteria</taxon>
        <taxon>Bacillati</taxon>
        <taxon>Actinomycetota</taxon>
        <taxon>Actinomycetes</taxon>
        <taxon>Propionibacteriales</taxon>
        <taxon>Kribbellaceae</taxon>
        <taxon>Kribbella</taxon>
    </lineage>
</organism>
<dbReference type="PANTHER" id="PTHR47128:SF2">
    <property type="entry name" value="PROTEIN HIGH CHLOROPHYLL FLUORESCENCE PHENOTYPE 244, CHLOROPLASTIC"/>
    <property type="match status" value="1"/>
</dbReference>
<dbReference type="Gene3D" id="3.40.50.720">
    <property type="entry name" value="NAD(P)-binding Rossmann-like Domain"/>
    <property type="match status" value="1"/>
</dbReference>
<proteinExistence type="predicted"/>
<evidence type="ECO:0000256" key="1">
    <source>
        <dbReference type="ARBA" id="ARBA00022531"/>
    </source>
</evidence>
<comment type="caution">
    <text evidence="4">The sequence shown here is derived from an EMBL/GenBank/DDBJ whole genome shotgun (WGS) entry which is preliminary data.</text>
</comment>
<dbReference type="EMBL" id="SLWM01000003">
    <property type="protein sequence ID" value="TCO27910.1"/>
    <property type="molecule type" value="Genomic_DNA"/>
</dbReference>
<reference evidence="4 5" key="1">
    <citation type="journal article" date="2015" name="Stand. Genomic Sci.">
        <title>Genomic Encyclopedia of Bacterial and Archaeal Type Strains, Phase III: the genomes of soil and plant-associated and newly described type strains.</title>
        <authorList>
            <person name="Whitman W.B."/>
            <person name="Woyke T."/>
            <person name="Klenk H.P."/>
            <person name="Zhou Y."/>
            <person name="Lilburn T.G."/>
            <person name="Beck B.J."/>
            <person name="De Vos P."/>
            <person name="Vandamme P."/>
            <person name="Eisen J.A."/>
            <person name="Garrity G."/>
            <person name="Hugenholtz P."/>
            <person name="Kyrpides N.C."/>
        </authorList>
    </citation>
    <scope>NUCLEOTIDE SEQUENCE [LARGE SCALE GENOMIC DNA]</scope>
    <source>
        <strain evidence="4 5">VKM Ac-2538</strain>
    </source>
</reference>
<keyword evidence="1" id="KW-0602">Photosynthesis</keyword>
<evidence type="ECO:0000313" key="5">
    <source>
        <dbReference type="Proteomes" id="UP000295818"/>
    </source>
</evidence>
<evidence type="ECO:0000313" key="4">
    <source>
        <dbReference type="EMBL" id="TCO27910.1"/>
    </source>
</evidence>
<protein>
    <submittedName>
        <fullName evidence="4">Uncharacterized protein YbjT (DUF2867 family)</fullName>
    </submittedName>
</protein>
<keyword evidence="5" id="KW-1185">Reference proteome</keyword>
<evidence type="ECO:0000256" key="2">
    <source>
        <dbReference type="ARBA" id="ARBA00023276"/>
    </source>
</evidence>
<dbReference type="SUPFAM" id="SSF51735">
    <property type="entry name" value="NAD(P)-binding Rossmann-fold domains"/>
    <property type="match status" value="1"/>
</dbReference>
<dbReference type="InterPro" id="IPR044256">
    <property type="entry name" value="HCF244-like"/>
</dbReference>
<keyword evidence="2" id="KW-0604">Photosystem II</keyword>
<evidence type="ECO:0000259" key="3">
    <source>
        <dbReference type="Pfam" id="PF13460"/>
    </source>
</evidence>
<sequence>MGRCGQLSALTGWWGGIILKLPGVGSMAILVVGGTGQLGGRVVALLQGRGEVVRCLVRAETDDSGLRAAGVEIVRGDLTDPISLPGACAGVTVVVATATVIARRLAGARHPTMREVDEDGMTALVDAAERAGVERFVYVSYAGAGKGQGSPLEHAKVAVERRLATSTMRTVIVRPDAFQEVHLGPLGRFDLAARKVSIIGKGTNPVRWVSTDDVAALLAAVAVEADPPALIEVGGPEALSRNEAADVAERALGRTIKRQHLARWLARVGLVVFRRSNDAVSVVFGAGLAQDLIRVTWDDSPLRERGIAPRSASDFIKAQAAALR</sequence>